<name>A0A4P9WNE0_9FUNG</name>
<gene>
    <name evidence="1" type="ORF">BDK51DRAFT_34086</name>
</gene>
<dbReference type="EMBL" id="KZ994042">
    <property type="protein sequence ID" value="RKO94012.1"/>
    <property type="molecule type" value="Genomic_DNA"/>
</dbReference>
<sequence length="325" mass="35912">MPASDPVDFRTEMHFRFCHTCLFWADGRLIPEDLRKGKNSLLDTLTSPGPPLRFSNILALPATLFNQGNSAASVLPETHATNTPHLPLLSPVAAVPHSELPPYPLSISNYLPNTSLGGPRLNEDNFMLRHMPLGYTGYIRLRGIAQLLKRIPNSTQGAPKLTYCNAWVIGKLKRFWFLTEPPLLMLLYYLFSDICVVDVPNEINKYGGGTFVNETLNKLLGQLHVRHLVTVSSSSQKNWSPKSRIRVTLAVLDMPTLPMAVAPPQRVHESGAFGVFSNDGDNFNAVDSPAGDFALRVKAINPDPQMFKEALACVDGPEWQKAVDA</sequence>
<proteinExistence type="predicted"/>
<keyword evidence="2" id="KW-1185">Reference proteome</keyword>
<dbReference type="AlphaFoldDB" id="A0A4P9WNE0"/>
<evidence type="ECO:0000313" key="2">
    <source>
        <dbReference type="Proteomes" id="UP000269721"/>
    </source>
</evidence>
<organism evidence="1 2">
    <name type="scientific">Blyttiomyces helicus</name>
    <dbReference type="NCBI Taxonomy" id="388810"/>
    <lineage>
        <taxon>Eukaryota</taxon>
        <taxon>Fungi</taxon>
        <taxon>Fungi incertae sedis</taxon>
        <taxon>Chytridiomycota</taxon>
        <taxon>Chytridiomycota incertae sedis</taxon>
        <taxon>Chytridiomycetes</taxon>
        <taxon>Chytridiomycetes incertae sedis</taxon>
        <taxon>Blyttiomyces</taxon>
    </lineage>
</organism>
<accession>A0A4P9WNE0</accession>
<reference evidence="2" key="1">
    <citation type="journal article" date="2018" name="Nat. Microbiol.">
        <title>Leveraging single-cell genomics to expand the fungal tree of life.</title>
        <authorList>
            <person name="Ahrendt S.R."/>
            <person name="Quandt C.A."/>
            <person name="Ciobanu D."/>
            <person name="Clum A."/>
            <person name="Salamov A."/>
            <person name="Andreopoulos B."/>
            <person name="Cheng J.F."/>
            <person name="Woyke T."/>
            <person name="Pelin A."/>
            <person name="Henrissat B."/>
            <person name="Reynolds N.K."/>
            <person name="Benny G.L."/>
            <person name="Smith M.E."/>
            <person name="James T.Y."/>
            <person name="Grigoriev I.V."/>
        </authorList>
    </citation>
    <scope>NUCLEOTIDE SEQUENCE [LARGE SCALE GENOMIC DNA]</scope>
</reference>
<evidence type="ECO:0000313" key="1">
    <source>
        <dbReference type="EMBL" id="RKO94012.1"/>
    </source>
</evidence>
<protein>
    <submittedName>
        <fullName evidence="1">Uncharacterized protein</fullName>
    </submittedName>
</protein>
<dbReference type="Proteomes" id="UP000269721">
    <property type="component" value="Unassembled WGS sequence"/>
</dbReference>